<evidence type="ECO:0000313" key="3">
    <source>
        <dbReference type="Proteomes" id="UP000077266"/>
    </source>
</evidence>
<evidence type="ECO:0000256" key="1">
    <source>
        <dbReference type="SAM" id="MobiDB-lite"/>
    </source>
</evidence>
<protein>
    <submittedName>
        <fullName evidence="2">Uncharacterized protein</fullName>
    </submittedName>
</protein>
<accession>A0A165LXM5</accession>
<name>A0A165LXM5_EXIGL</name>
<feature type="compositionally biased region" description="Polar residues" evidence="1">
    <location>
        <begin position="322"/>
        <end position="337"/>
    </location>
</feature>
<keyword evidence="3" id="KW-1185">Reference proteome</keyword>
<dbReference type="OrthoDB" id="3269456at2759"/>
<evidence type="ECO:0000313" key="2">
    <source>
        <dbReference type="EMBL" id="KZV98471.1"/>
    </source>
</evidence>
<organism evidence="2 3">
    <name type="scientific">Exidia glandulosa HHB12029</name>
    <dbReference type="NCBI Taxonomy" id="1314781"/>
    <lineage>
        <taxon>Eukaryota</taxon>
        <taxon>Fungi</taxon>
        <taxon>Dikarya</taxon>
        <taxon>Basidiomycota</taxon>
        <taxon>Agaricomycotina</taxon>
        <taxon>Agaricomycetes</taxon>
        <taxon>Auriculariales</taxon>
        <taxon>Exidiaceae</taxon>
        <taxon>Exidia</taxon>
    </lineage>
</organism>
<feature type="region of interest" description="Disordered" evidence="1">
    <location>
        <begin position="264"/>
        <end position="337"/>
    </location>
</feature>
<dbReference type="EMBL" id="KV425918">
    <property type="protein sequence ID" value="KZV98471.1"/>
    <property type="molecule type" value="Genomic_DNA"/>
</dbReference>
<proteinExistence type="predicted"/>
<dbReference type="InParanoid" id="A0A165LXM5"/>
<feature type="compositionally biased region" description="Low complexity" evidence="1">
    <location>
        <begin position="293"/>
        <end position="307"/>
    </location>
</feature>
<reference evidence="2 3" key="1">
    <citation type="journal article" date="2016" name="Mol. Biol. Evol.">
        <title>Comparative Genomics of Early-Diverging Mushroom-Forming Fungi Provides Insights into the Origins of Lignocellulose Decay Capabilities.</title>
        <authorList>
            <person name="Nagy L.G."/>
            <person name="Riley R."/>
            <person name="Tritt A."/>
            <person name="Adam C."/>
            <person name="Daum C."/>
            <person name="Floudas D."/>
            <person name="Sun H."/>
            <person name="Yadav J.S."/>
            <person name="Pangilinan J."/>
            <person name="Larsson K.H."/>
            <person name="Matsuura K."/>
            <person name="Barry K."/>
            <person name="Labutti K."/>
            <person name="Kuo R."/>
            <person name="Ohm R.A."/>
            <person name="Bhattacharya S.S."/>
            <person name="Shirouzu T."/>
            <person name="Yoshinaga Y."/>
            <person name="Martin F.M."/>
            <person name="Grigoriev I.V."/>
            <person name="Hibbett D.S."/>
        </authorList>
    </citation>
    <scope>NUCLEOTIDE SEQUENCE [LARGE SCALE GENOMIC DNA]</scope>
    <source>
        <strain evidence="2 3">HHB12029</strain>
    </source>
</reference>
<sequence>MAFSPTTDPLYDRAGAAESIHTLMTTAISETSNTSLLHPQTFIQLLKAEKLRAEVKEIGTPCLPRLVAAGTNDEILVTVIGVLDHCSLLPAAAAGLSKARFLTQSVTINGLGDPIFNKDVDALFMIYQFMDRHFASGRLAAWERRGNGTVHVSSRVLTDSRYAGDSQAEEIPSALDPRGVLQKLADQSGLRYLEDNVVEYSELYQDKLQPALPVVFRPGDIVQATIAFALYPSGKGTYSFQPVLRLLHFLDGDFTDDARLRATTQKIQTPSSSAASSSSPPVLKRRRMFPTQTSAPVPDSAAASVTSPPSPPHVPTDPGSVTPMTAFSSQVQEMHLG</sequence>
<gene>
    <name evidence="2" type="ORF">EXIGLDRAFT_763473</name>
</gene>
<dbReference type="Proteomes" id="UP000077266">
    <property type="component" value="Unassembled WGS sequence"/>
</dbReference>
<feature type="compositionally biased region" description="Low complexity" evidence="1">
    <location>
        <begin position="270"/>
        <end position="281"/>
    </location>
</feature>
<dbReference type="AlphaFoldDB" id="A0A165LXM5"/>